<gene>
    <name evidence="2" type="ORF">ACFQ4O_17730</name>
</gene>
<keyword evidence="3" id="KW-1185">Reference proteome</keyword>
<evidence type="ECO:0008006" key="4">
    <source>
        <dbReference type="Google" id="ProtNLM"/>
    </source>
</evidence>
<reference evidence="3" key="1">
    <citation type="journal article" date="2019" name="Int. J. Syst. Evol. Microbiol.">
        <title>The Global Catalogue of Microorganisms (GCM) 10K type strain sequencing project: providing services to taxonomists for standard genome sequencing and annotation.</title>
        <authorList>
            <consortium name="The Broad Institute Genomics Platform"/>
            <consortium name="The Broad Institute Genome Sequencing Center for Infectious Disease"/>
            <person name="Wu L."/>
            <person name="Ma J."/>
        </authorList>
    </citation>
    <scope>NUCLEOTIDE SEQUENCE [LARGE SCALE GENOMIC DNA]</scope>
    <source>
        <strain evidence="3">CCUG 61696</strain>
    </source>
</reference>
<dbReference type="Proteomes" id="UP001597171">
    <property type="component" value="Unassembled WGS sequence"/>
</dbReference>
<evidence type="ECO:0000313" key="3">
    <source>
        <dbReference type="Proteomes" id="UP001597171"/>
    </source>
</evidence>
<feature type="coiled-coil region" evidence="1">
    <location>
        <begin position="134"/>
        <end position="168"/>
    </location>
</feature>
<name>A0ABW3ZCQ3_9HYPH</name>
<comment type="caution">
    <text evidence="2">The sequence shown here is derived from an EMBL/GenBank/DDBJ whole genome shotgun (WGS) entry which is preliminary data.</text>
</comment>
<dbReference type="EMBL" id="JBHTMX010000371">
    <property type="protein sequence ID" value="MFD1333849.1"/>
    <property type="molecule type" value="Genomic_DNA"/>
</dbReference>
<sequence>VAAHAPSADPAVIAEMRRRIDDLASAVRDLPTRADVDGLLREIAVVAERCDAERPARLDPVSLKAIESLVFEVERMRGDAASPQMLASFSAELGALSARLEAAAPSNVDAIAAIASQIDEIRGELAHFPRIAAVDRLADDIQTLVRRLDEQEAAASRRSGEVEQLEATLRAEIDARSSTVAIDGFSARLDALTETLAQRDGAQDDALPAKVDALAGRIEALAAASSSSRASDVESVAEAVRASLAQPGGIHDLGRRIDALTEELTKRAPAAPRLDEIADKVDGLSERVDLVAASARVRGESFERIEDAVRGIAEHLVSGAAAPAASGAVPLAQIETRIAGLVDTLDRTGGRIDDLNAGFAALAARVETSCASAGAEAARL</sequence>
<evidence type="ECO:0000256" key="1">
    <source>
        <dbReference type="SAM" id="Coils"/>
    </source>
</evidence>
<accession>A0ABW3ZCQ3</accession>
<protein>
    <recommendedName>
        <fullName evidence="4">Peptidoglycan-binding protein</fullName>
    </recommendedName>
</protein>
<organism evidence="2 3">
    <name type="scientific">Methylopila musalis</name>
    <dbReference type="NCBI Taxonomy" id="1134781"/>
    <lineage>
        <taxon>Bacteria</taxon>
        <taxon>Pseudomonadati</taxon>
        <taxon>Pseudomonadota</taxon>
        <taxon>Alphaproteobacteria</taxon>
        <taxon>Hyphomicrobiales</taxon>
        <taxon>Methylopilaceae</taxon>
        <taxon>Methylopila</taxon>
    </lineage>
</organism>
<dbReference type="RefSeq" id="WP_378777726.1">
    <property type="nucleotide sequence ID" value="NZ_JBHTMX010000371.1"/>
</dbReference>
<proteinExistence type="predicted"/>
<feature type="non-terminal residue" evidence="2">
    <location>
        <position position="380"/>
    </location>
</feature>
<evidence type="ECO:0000313" key="2">
    <source>
        <dbReference type="EMBL" id="MFD1333849.1"/>
    </source>
</evidence>
<feature type="non-terminal residue" evidence="2">
    <location>
        <position position="1"/>
    </location>
</feature>
<keyword evidence="1" id="KW-0175">Coiled coil</keyword>